<sequence length="96" mass="11177">NFVEFPLGKLGEFLSGKWWEAERTPKQHALKSQRTRSLQTDFEELFSLASRPVQNIDLAMEGKTKFTQQLKKQQHAEWCFESATTKPTQHLFAKAH</sequence>
<organism evidence="1 2">
    <name type="scientific">Desmophyllum pertusum</name>
    <dbReference type="NCBI Taxonomy" id="174260"/>
    <lineage>
        <taxon>Eukaryota</taxon>
        <taxon>Metazoa</taxon>
        <taxon>Cnidaria</taxon>
        <taxon>Anthozoa</taxon>
        <taxon>Hexacorallia</taxon>
        <taxon>Scleractinia</taxon>
        <taxon>Caryophylliina</taxon>
        <taxon>Caryophylliidae</taxon>
        <taxon>Desmophyllum</taxon>
    </lineage>
</organism>
<feature type="non-terminal residue" evidence="1">
    <location>
        <position position="1"/>
    </location>
</feature>
<comment type="caution">
    <text evidence="1">The sequence shown here is derived from an EMBL/GenBank/DDBJ whole genome shotgun (WGS) entry which is preliminary data.</text>
</comment>
<keyword evidence="2" id="KW-1185">Reference proteome</keyword>
<evidence type="ECO:0000313" key="2">
    <source>
        <dbReference type="Proteomes" id="UP001163046"/>
    </source>
</evidence>
<accession>A0A9W9Z5M1</accession>
<dbReference type="AlphaFoldDB" id="A0A9W9Z5M1"/>
<evidence type="ECO:0000313" key="1">
    <source>
        <dbReference type="EMBL" id="KAJ7375691.1"/>
    </source>
</evidence>
<gene>
    <name evidence="1" type="ORF">OS493_039551</name>
</gene>
<name>A0A9W9Z5M1_9CNID</name>
<dbReference type="Proteomes" id="UP001163046">
    <property type="component" value="Unassembled WGS sequence"/>
</dbReference>
<dbReference type="EMBL" id="MU826558">
    <property type="protein sequence ID" value="KAJ7375691.1"/>
    <property type="molecule type" value="Genomic_DNA"/>
</dbReference>
<proteinExistence type="predicted"/>
<protein>
    <submittedName>
        <fullName evidence="1">Uncharacterized protein</fullName>
    </submittedName>
</protein>
<reference evidence="1" key="1">
    <citation type="submission" date="2023-01" db="EMBL/GenBank/DDBJ databases">
        <title>Genome assembly of the deep-sea coral Lophelia pertusa.</title>
        <authorList>
            <person name="Herrera S."/>
            <person name="Cordes E."/>
        </authorList>
    </citation>
    <scope>NUCLEOTIDE SEQUENCE</scope>
    <source>
        <strain evidence="1">USNM1676648</strain>
        <tissue evidence="1">Polyp</tissue>
    </source>
</reference>